<dbReference type="Proteomes" id="UP000034816">
    <property type="component" value="Unassembled WGS sequence"/>
</dbReference>
<feature type="transmembrane region" description="Helical" evidence="1">
    <location>
        <begin position="41"/>
        <end position="64"/>
    </location>
</feature>
<dbReference type="InterPro" id="IPR043993">
    <property type="entry name" value="T4SS_pilin"/>
</dbReference>
<keyword evidence="1" id="KW-0472">Membrane</keyword>
<dbReference type="AlphaFoldDB" id="A0A0G0CN53"/>
<keyword evidence="1" id="KW-0812">Transmembrane</keyword>
<gene>
    <name evidence="2" type="ORF">UR73_C0015G0004</name>
</gene>
<evidence type="ECO:0000313" key="3">
    <source>
        <dbReference type="Proteomes" id="UP000034816"/>
    </source>
</evidence>
<keyword evidence="1" id="KW-1133">Transmembrane helix</keyword>
<sequence length="116" mass="12266">MRILDTLNIFLTQKVSAQSLGSSLGGELDKLEDGTVSDESSFVGMIVRIAVPLGVISVVLLVVYAGYLLMSSQGNPDKLKEGKDIITNAIIGFVVVLLSVAILILISNTLGLKIYG</sequence>
<organism evidence="2 3">
    <name type="scientific">candidate division WS6 bacterium GW2011_GWF1_35_23</name>
    <dbReference type="NCBI Taxonomy" id="1619097"/>
    <lineage>
        <taxon>Bacteria</taxon>
        <taxon>Candidatus Dojkabacteria</taxon>
    </lineage>
</organism>
<evidence type="ECO:0000256" key="1">
    <source>
        <dbReference type="SAM" id="Phobius"/>
    </source>
</evidence>
<protein>
    <submittedName>
        <fullName evidence="2">Uncharacterized protein</fullName>
    </submittedName>
</protein>
<feature type="transmembrane region" description="Helical" evidence="1">
    <location>
        <begin position="85"/>
        <end position="106"/>
    </location>
</feature>
<proteinExistence type="predicted"/>
<name>A0A0G0CN53_9BACT</name>
<accession>A0A0G0CN53</accession>
<comment type="caution">
    <text evidence="2">The sequence shown here is derived from an EMBL/GenBank/DDBJ whole genome shotgun (WGS) entry which is preliminary data.</text>
</comment>
<reference evidence="2 3" key="1">
    <citation type="journal article" date="2015" name="Nature">
        <title>rRNA introns, odd ribosomes, and small enigmatic genomes across a large radiation of phyla.</title>
        <authorList>
            <person name="Brown C.T."/>
            <person name="Hug L.A."/>
            <person name="Thomas B.C."/>
            <person name="Sharon I."/>
            <person name="Castelle C.J."/>
            <person name="Singh A."/>
            <person name="Wilkins M.J."/>
            <person name="Williams K.H."/>
            <person name="Banfield J.F."/>
        </authorList>
    </citation>
    <scope>NUCLEOTIDE SEQUENCE [LARGE SCALE GENOMIC DNA]</scope>
</reference>
<evidence type="ECO:0000313" key="2">
    <source>
        <dbReference type="EMBL" id="KKP77641.1"/>
    </source>
</evidence>
<dbReference type="Pfam" id="PF18895">
    <property type="entry name" value="T4SS_pilin"/>
    <property type="match status" value="1"/>
</dbReference>
<dbReference type="EMBL" id="LBQH01000015">
    <property type="protein sequence ID" value="KKP77641.1"/>
    <property type="molecule type" value="Genomic_DNA"/>
</dbReference>